<dbReference type="Pfam" id="PF13489">
    <property type="entry name" value="Methyltransf_23"/>
    <property type="match status" value="1"/>
</dbReference>
<accession>A0A024VH92</accession>
<evidence type="ECO:0008006" key="3">
    <source>
        <dbReference type="Google" id="ProtNLM"/>
    </source>
</evidence>
<protein>
    <recommendedName>
        <fullName evidence="3">Methyltransferase type 11 domain-containing protein</fullName>
    </recommendedName>
</protein>
<sequence>MYYVKKYEHKLLSDTLRFLGFTIKWGIHENGYWLTNINYTFDYILSNLIIKYFKEKKVKSVVDVGCGYGHYVNELNFHKIKSVGFDGNYKLINSLNNENLYVHDATDDYLVSNLMNKVDRMKSDQNEEKNKIIRNVGKSLRGFFNFDYVLCLNVGEYIPKKKEEIFLKNLDRLNDKGIIISWDKPNSFNIGTINEKTETEILDVFLNNYNYTYDEKNSKIFRDSCNNDVLKKCIYIFEKKKR</sequence>
<gene>
    <name evidence="1" type="ORF">PFFCH_04699</name>
</gene>
<dbReference type="Proteomes" id="UP000030656">
    <property type="component" value="Unassembled WGS sequence"/>
</dbReference>
<dbReference type="EMBL" id="KI928047">
    <property type="protein sequence ID" value="ETW27877.1"/>
    <property type="molecule type" value="Genomic_DNA"/>
</dbReference>
<dbReference type="AlphaFoldDB" id="A0A024VH92"/>
<reference evidence="1 2" key="2">
    <citation type="submission" date="2013-02" db="EMBL/GenBank/DDBJ databases">
        <title>The Genome Sequence of Plasmodium falciparum FCH/4.</title>
        <authorList>
            <consortium name="The Broad Institute Genome Sequencing Platform"/>
            <consortium name="The Broad Institute Genome Sequencing Center for Infectious Disease"/>
            <person name="Neafsey D."/>
            <person name="Cheeseman I."/>
            <person name="Volkman S."/>
            <person name="Adams J."/>
            <person name="Walker B."/>
            <person name="Young S.K."/>
            <person name="Zeng Q."/>
            <person name="Gargeya S."/>
            <person name="Fitzgerald M."/>
            <person name="Haas B."/>
            <person name="Abouelleil A."/>
            <person name="Alvarado L."/>
            <person name="Arachchi H.M."/>
            <person name="Berlin A.M."/>
            <person name="Chapman S.B."/>
            <person name="Dewar J."/>
            <person name="Goldberg J."/>
            <person name="Griggs A."/>
            <person name="Gujja S."/>
            <person name="Hansen M."/>
            <person name="Howarth C."/>
            <person name="Imamovic A."/>
            <person name="Larimer J."/>
            <person name="McCowan C."/>
            <person name="Murphy C."/>
            <person name="Neiman D."/>
            <person name="Pearson M."/>
            <person name="Priest M."/>
            <person name="Roberts A."/>
            <person name="Saif S."/>
            <person name="Shea T."/>
            <person name="Sisk P."/>
            <person name="Sykes S."/>
            <person name="Wortman J."/>
            <person name="Nusbaum C."/>
            <person name="Birren B."/>
        </authorList>
    </citation>
    <scope>NUCLEOTIDE SEQUENCE [LARGE SCALE GENOMIC DNA]</scope>
    <source>
        <strain evidence="1 2">FCH/4</strain>
    </source>
</reference>
<dbReference type="InterPro" id="IPR029063">
    <property type="entry name" value="SAM-dependent_MTases_sf"/>
</dbReference>
<name>A0A024VH92_PLAFA</name>
<proteinExistence type="predicted"/>
<reference evidence="1 2" key="1">
    <citation type="submission" date="2013-02" db="EMBL/GenBank/DDBJ databases">
        <title>The Genome Annotation of Plasmodium falciparum FCH/4.</title>
        <authorList>
            <consortium name="The Broad Institute Genome Sequencing Platform"/>
            <consortium name="The Broad Institute Genome Sequencing Center for Infectious Disease"/>
            <person name="Neafsey D."/>
            <person name="Hoffman S."/>
            <person name="Volkman S."/>
            <person name="Rosenthal P."/>
            <person name="Walker B."/>
            <person name="Young S.K."/>
            <person name="Zeng Q."/>
            <person name="Gargeya S."/>
            <person name="Fitzgerald M."/>
            <person name="Haas B."/>
            <person name="Abouelleil A."/>
            <person name="Allen A.W."/>
            <person name="Alvarado L."/>
            <person name="Arachchi H.M."/>
            <person name="Berlin A.M."/>
            <person name="Chapman S.B."/>
            <person name="Gainer-Dewar J."/>
            <person name="Goldberg J."/>
            <person name="Griggs A."/>
            <person name="Gujja S."/>
            <person name="Hansen M."/>
            <person name="Howarth C."/>
            <person name="Imamovic A."/>
            <person name="Ireland A."/>
            <person name="Larimer J."/>
            <person name="McCowan C."/>
            <person name="Murphy C."/>
            <person name="Pearson M."/>
            <person name="Poon T.W."/>
            <person name="Priest M."/>
            <person name="Roberts A."/>
            <person name="Saif S."/>
            <person name="Shea T."/>
            <person name="Sisk P."/>
            <person name="Sykes S."/>
            <person name="Wortman J."/>
            <person name="Nusbaum C."/>
            <person name="Birren B."/>
        </authorList>
    </citation>
    <scope>NUCLEOTIDE SEQUENCE [LARGE SCALE GENOMIC DNA]</scope>
    <source>
        <strain evidence="1 2">FCH/4</strain>
    </source>
</reference>
<evidence type="ECO:0000313" key="1">
    <source>
        <dbReference type="EMBL" id="ETW27877.1"/>
    </source>
</evidence>
<organism evidence="1 2">
    <name type="scientific">Plasmodium falciparum FCH/4</name>
    <dbReference type="NCBI Taxonomy" id="1036724"/>
    <lineage>
        <taxon>Eukaryota</taxon>
        <taxon>Sar</taxon>
        <taxon>Alveolata</taxon>
        <taxon>Apicomplexa</taxon>
        <taxon>Aconoidasida</taxon>
        <taxon>Haemosporida</taxon>
        <taxon>Plasmodiidae</taxon>
        <taxon>Plasmodium</taxon>
        <taxon>Plasmodium (Laverania)</taxon>
    </lineage>
</organism>
<dbReference type="OrthoDB" id="406773at2759"/>
<dbReference type="Gene3D" id="3.40.50.150">
    <property type="entry name" value="Vaccinia Virus protein VP39"/>
    <property type="match status" value="1"/>
</dbReference>
<evidence type="ECO:0000313" key="2">
    <source>
        <dbReference type="Proteomes" id="UP000030656"/>
    </source>
</evidence>
<dbReference type="SUPFAM" id="SSF53335">
    <property type="entry name" value="S-adenosyl-L-methionine-dependent methyltransferases"/>
    <property type="match status" value="1"/>
</dbReference>